<dbReference type="InterPro" id="IPR013126">
    <property type="entry name" value="Hsp_70_fam"/>
</dbReference>
<dbReference type="PANTHER" id="PTHR14187:SF81">
    <property type="entry name" value="HSP70 FAMILY PROTEIN (AFU_ORTHOLOGUE AFUA_4G14040)"/>
    <property type="match status" value="1"/>
</dbReference>
<reference evidence="3 4" key="1">
    <citation type="submission" date="2024-04" db="EMBL/GenBank/DDBJ databases">
        <title>Phyllosticta paracitricarpa is synonymous to the EU quarantine fungus P. citricarpa based on phylogenomic analyses.</title>
        <authorList>
            <consortium name="Lawrence Berkeley National Laboratory"/>
            <person name="Van Ingen-Buijs V.A."/>
            <person name="Van Westerhoven A.C."/>
            <person name="Haridas S."/>
            <person name="Skiadas P."/>
            <person name="Martin F."/>
            <person name="Groenewald J.Z."/>
            <person name="Crous P.W."/>
            <person name="Seidl M.F."/>
        </authorList>
    </citation>
    <scope>NUCLEOTIDE SEQUENCE [LARGE SCALE GENOMIC DNA]</scope>
    <source>
        <strain evidence="3 4">CBS 123374</strain>
    </source>
</reference>
<name>A0ABR1YP49_9PEZI</name>
<accession>A0ABR1YP49</accession>
<dbReference type="Gene3D" id="3.30.420.40">
    <property type="match status" value="2"/>
</dbReference>
<dbReference type="CDD" id="cd10170">
    <property type="entry name" value="ASKHA_NBD_HSP70"/>
    <property type="match status" value="1"/>
</dbReference>
<keyword evidence="4" id="KW-1185">Reference proteome</keyword>
<dbReference type="Gene3D" id="3.90.640.10">
    <property type="entry name" value="Actin, Chain A, domain 4"/>
    <property type="match status" value="1"/>
</dbReference>
<evidence type="ECO:0000256" key="2">
    <source>
        <dbReference type="ARBA" id="ARBA00022840"/>
    </source>
</evidence>
<gene>
    <name evidence="3" type="ORF">HDK90DRAFT_524724</name>
</gene>
<dbReference type="Proteomes" id="UP001492380">
    <property type="component" value="Unassembled WGS sequence"/>
</dbReference>
<evidence type="ECO:0000313" key="4">
    <source>
        <dbReference type="Proteomes" id="UP001492380"/>
    </source>
</evidence>
<evidence type="ECO:0000256" key="1">
    <source>
        <dbReference type="ARBA" id="ARBA00022741"/>
    </source>
</evidence>
<keyword evidence="2" id="KW-0067">ATP-binding</keyword>
<evidence type="ECO:0000313" key="3">
    <source>
        <dbReference type="EMBL" id="KAK8235089.1"/>
    </source>
</evidence>
<dbReference type="PRINTS" id="PR00301">
    <property type="entry name" value="HEATSHOCK70"/>
</dbReference>
<proteinExistence type="predicted"/>
<organism evidence="3 4">
    <name type="scientific">Phyllosticta capitalensis</name>
    <dbReference type="NCBI Taxonomy" id="121624"/>
    <lineage>
        <taxon>Eukaryota</taxon>
        <taxon>Fungi</taxon>
        <taxon>Dikarya</taxon>
        <taxon>Ascomycota</taxon>
        <taxon>Pezizomycotina</taxon>
        <taxon>Dothideomycetes</taxon>
        <taxon>Dothideomycetes incertae sedis</taxon>
        <taxon>Botryosphaeriales</taxon>
        <taxon>Phyllostictaceae</taxon>
        <taxon>Phyllosticta</taxon>
    </lineage>
</organism>
<sequence>MSEDTPKIIVGIDYGTTYSGISYVTSNAKSTDQIEIINSWPGSDEVPTRISYSAENPGHKSDKWGFTVSSSSISYSWTKLLLDGNTTLTEFDDPSLRDLFGQGMMRLPYHKTASQVCSDYMKALQEHMVQTLCKKFGNRLYDTTPIDLFLTVPAIWSDAAKNATREAARLAGFANRSFDTVTIISEPEAAALAALKPHLEINSLDPLQTGELVLICDCGGGTVDITTYRILSTAPVLEFEELNGVIGTGGKCGSTYIDRNFNCWMTKTFGAAYASLPPKRRGPGSAFMKSFEAAKRAFGSASAGQDDVEIDHLNMNAPLGPNYDPDEATVSLTWSQMKSFFDPVINEIIRLVGSQVDAANDAGHAISRIILVGGFGNSDYLNERMSVWQLSYGAPPFVALRASVPKPASLVAITGILTPYSFALALTPSLIAMSTSSQVQRCVVVASAGRSTKIPAKQWHQGQVIDAKTETSFELGLTCGRNEIPRGVVTLFACSRDSPPDHRSNLAAEKIGEVHVCFSSRDFEFADKRFNVSMGEDIYSLQVSVKMNMNAEEGVLSFKTFAYGKPAGDTTINYEQIEAGIPVQRP</sequence>
<dbReference type="EMBL" id="JBBWRZ010000005">
    <property type="protein sequence ID" value="KAK8235089.1"/>
    <property type="molecule type" value="Genomic_DNA"/>
</dbReference>
<comment type="caution">
    <text evidence="3">The sequence shown here is derived from an EMBL/GenBank/DDBJ whole genome shotgun (WGS) entry which is preliminary data.</text>
</comment>
<protein>
    <recommendedName>
        <fullName evidence="5">Actin-like ATPase domain-containing protein</fullName>
    </recommendedName>
</protein>
<keyword evidence="1" id="KW-0547">Nucleotide-binding</keyword>
<evidence type="ECO:0008006" key="5">
    <source>
        <dbReference type="Google" id="ProtNLM"/>
    </source>
</evidence>
<dbReference type="Pfam" id="PF00012">
    <property type="entry name" value="HSP70"/>
    <property type="match status" value="1"/>
</dbReference>
<dbReference type="InterPro" id="IPR043129">
    <property type="entry name" value="ATPase_NBD"/>
</dbReference>
<dbReference type="PANTHER" id="PTHR14187">
    <property type="entry name" value="ALPHA KINASE/ELONGATION FACTOR 2 KINASE"/>
    <property type="match status" value="1"/>
</dbReference>
<dbReference type="SUPFAM" id="SSF53067">
    <property type="entry name" value="Actin-like ATPase domain"/>
    <property type="match status" value="2"/>
</dbReference>